<gene>
    <name evidence="2" type="ORF">LALA0_S01e01882g</name>
</gene>
<dbReference type="RefSeq" id="XP_022626296.1">
    <property type="nucleotide sequence ID" value="XM_022774173.1"/>
</dbReference>
<dbReference type="EMBL" id="LN736360">
    <property type="protein sequence ID" value="CEP60051.1"/>
    <property type="molecule type" value="Genomic_DNA"/>
</dbReference>
<dbReference type="AlphaFoldDB" id="A0A0C7N3K8"/>
<reference evidence="2 3" key="1">
    <citation type="submission" date="2014-12" db="EMBL/GenBank/DDBJ databases">
        <authorList>
            <person name="Neuveglise Cecile"/>
        </authorList>
    </citation>
    <scope>NUCLEOTIDE SEQUENCE [LARGE SCALE GENOMIC DNA]</scope>
    <source>
        <strain evidence="2 3">CBS 12615</strain>
    </source>
</reference>
<feature type="region of interest" description="Disordered" evidence="1">
    <location>
        <begin position="102"/>
        <end position="129"/>
    </location>
</feature>
<evidence type="ECO:0000256" key="1">
    <source>
        <dbReference type="SAM" id="MobiDB-lite"/>
    </source>
</evidence>
<dbReference type="HOGENOM" id="CLU_444139_0_0_1"/>
<feature type="compositionally biased region" description="Low complexity" evidence="1">
    <location>
        <begin position="114"/>
        <end position="127"/>
    </location>
</feature>
<feature type="compositionally biased region" description="Polar residues" evidence="1">
    <location>
        <begin position="7"/>
        <end position="24"/>
    </location>
</feature>
<sequence length="615" mass="68282">MRGRSSYRGSNHTSDGNGGDSSELSAMFSGDNHHKQRRVPLQRTTSLKLPNKQLYTVKENSHEEPAIPSTNVSYHASKLMANRQRSSAASLLYTNVKNKRNSSNFSLKDMRNNSAASSSHGSDSSSSRPALNVVIQDSKNNTTDALPPSTTTNHNPLNHYRFVRNMATRPKSTGTAYLPADDTESITSLNVELRPRFDKNNANALASQGSAQLLNLVQTKSSDHLSQVGKDATLEDAETIGDFNGTSFDKEVTGENAFLETQIENAMSEELFSKDYVFDNCFDDIIQEATAAGNDKLRSVASSNQSPLTRVPARKLSKTDSATLKNFQNDLSSRSSAGSQDTAYTSRLQMKMETMKNRFDSFATNNESLYTSGNSTANLRTNSGSHESEKSILLTVPNVSKSMIDIYREKNDAAVAGDPTVQFSRFWFHHDLSSKLLTEERSNQLRTIERFSSSGAAGEKVLTSRLKFLSREGYLMAVSDDKKAQLIRRKETNAKPPVLRAVNEPENSRFEQLFFSTRNNLSSAKNADSGLDPETVYLREQVVFGKMIFDKIWREAEQNEHRQLSHSIFNAQTPKSETSPTTKVYEQMVPSHSDQVSNAHMPLGAPPELIRQASH</sequence>
<feature type="region of interest" description="Disordered" evidence="1">
    <location>
        <begin position="1"/>
        <end position="71"/>
    </location>
</feature>
<evidence type="ECO:0000313" key="2">
    <source>
        <dbReference type="EMBL" id="CEP60051.1"/>
    </source>
</evidence>
<accession>A0A0C7N3K8</accession>
<organism evidence="2 3">
    <name type="scientific">Lachancea lanzarotensis</name>
    <dbReference type="NCBI Taxonomy" id="1245769"/>
    <lineage>
        <taxon>Eukaryota</taxon>
        <taxon>Fungi</taxon>
        <taxon>Dikarya</taxon>
        <taxon>Ascomycota</taxon>
        <taxon>Saccharomycotina</taxon>
        <taxon>Saccharomycetes</taxon>
        <taxon>Saccharomycetales</taxon>
        <taxon>Saccharomycetaceae</taxon>
        <taxon>Lachancea</taxon>
    </lineage>
</organism>
<feature type="region of interest" description="Disordered" evidence="1">
    <location>
        <begin position="139"/>
        <end position="158"/>
    </location>
</feature>
<evidence type="ECO:0000313" key="3">
    <source>
        <dbReference type="Proteomes" id="UP000054304"/>
    </source>
</evidence>
<dbReference type="GeneID" id="34683422"/>
<proteinExistence type="predicted"/>
<name>A0A0C7N3K8_9SACH</name>
<dbReference type="OrthoDB" id="4035887at2759"/>
<feature type="region of interest" description="Disordered" evidence="1">
    <location>
        <begin position="295"/>
        <end position="319"/>
    </location>
</feature>
<feature type="compositionally biased region" description="Polar residues" evidence="1">
    <location>
        <begin position="139"/>
        <end position="156"/>
    </location>
</feature>
<protein>
    <submittedName>
        <fullName evidence="2">LALA0S01e01882g1_1</fullName>
    </submittedName>
</protein>
<keyword evidence="3" id="KW-1185">Reference proteome</keyword>
<dbReference type="Proteomes" id="UP000054304">
    <property type="component" value="Unassembled WGS sequence"/>
</dbReference>